<evidence type="ECO:0000313" key="2">
    <source>
        <dbReference type="EMBL" id="KAF2122394.1"/>
    </source>
</evidence>
<protein>
    <submittedName>
        <fullName evidence="2">Uncharacterized protein</fullName>
    </submittedName>
</protein>
<evidence type="ECO:0000256" key="1">
    <source>
        <dbReference type="SAM" id="MobiDB-lite"/>
    </source>
</evidence>
<feature type="region of interest" description="Disordered" evidence="1">
    <location>
        <begin position="1"/>
        <end position="29"/>
    </location>
</feature>
<dbReference type="AlphaFoldDB" id="A0A6A5ZTR2"/>
<sequence length="237" mass="27203">MHNTTRRQASCTNNKQEHTHPRYPPSQNAAFSLSTSTFLLITDNMSSQSTERSLRVVEGETSSMASDAQSSASTIFVTWRSFVFPPPSPPPLPRSEASDTSTATTHLQASRPFWVRNVDRCVCRSCHRWRMCTRHPCLDYCIPHLSLSKQVHTISILTPTRSPKSLPRLPPLPLPLLLPLLPTPCPRLILTRGMRVEDANTMAWHREQSRMGQKDRYRDYREWEYGEEESKEDNQQL</sequence>
<dbReference type="Proteomes" id="UP000799770">
    <property type="component" value="Unassembled WGS sequence"/>
</dbReference>
<keyword evidence="3" id="KW-1185">Reference proteome</keyword>
<dbReference type="EMBL" id="ML977311">
    <property type="protein sequence ID" value="KAF2122394.1"/>
    <property type="molecule type" value="Genomic_DNA"/>
</dbReference>
<reference evidence="2" key="1">
    <citation type="journal article" date="2020" name="Stud. Mycol.">
        <title>101 Dothideomycetes genomes: a test case for predicting lifestyles and emergence of pathogens.</title>
        <authorList>
            <person name="Haridas S."/>
            <person name="Albert R."/>
            <person name="Binder M."/>
            <person name="Bloem J."/>
            <person name="Labutti K."/>
            <person name="Salamov A."/>
            <person name="Andreopoulos B."/>
            <person name="Baker S."/>
            <person name="Barry K."/>
            <person name="Bills G."/>
            <person name="Bluhm B."/>
            <person name="Cannon C."/>
            <person name="Castanera R."/>
            <person name="Culley D."/>
            <person name="Daum C."/>
            <person name="Ezra D."/>
            <person name="Gonzalez J."/>
            <person name="Henrissat B."/>
            <person name="Kuo A."/>
            <person name="Liang C."/>
            <person name="Lipzen A."/>
            <person name="Lutzoni F."/>
            <person name="Magnuson J."/>
            <person name="Mondo S."/>
            <person name="Nolan M."/>
            <person name="Ohm R."/>
            <person name="Pangilinan J."/>
            <person name="Park H.-J."/>
            <person name="Ramirez L."/>
            <person name="Alfaro M."/>
            <person name="Sun H."/>
            <person name="Tritt A."/>
            <person name="Yoshinaga Y."/>
            <person name="Zwiers L.-H."/>
            <person name="Turgeon B."/>
            <person name="Goodwin S."/>
            <person name="Spatafora J."/>
            <person name="Crous P."/>
            <person name="Grigoriev I."/>
        </authorList>
    </citation>
    <scope>NUCLEOTIDE SEQUENCE</scope>
    <source>
        <strain evidence="2">CBS 627.86</strain>
    </source>
</reference>
<organism evidence="2 3">
    <name type="scientific">Lophiotrema nucula</name>
    <dbReference type="NCBI Taxonomy" id="690887"/>
    <lineage>
        <taxon>Eukaryota</taxon>
        <taxon>Fungi</taxon>
        <taxon>Dikarya</taxon>
        <taxon>Ascomycota</taxon>
        <taxon>Pezizomycotina</taxon>
        <taxon>Dothideomycetes</taxon>
        <taxon>Pleosporomycetidae</taxon>
        <taxon>Pleosporales</taxon>
        <taxon>Lophiotremataceae</taxon>
        <taxon>Lophiotrema</taxon>
    </lineage>
</organism>
<proteinExistence type="predicted"/>
<name>A0A6A5ZTR2_9PLEO</name>
<evidence type="ECO:0000313" key="3">
    <source>
        <dbReference type="Proteomes" id="UP000799770"/>
    </source>
</evidence>
<gene>
    <name evidence="2" type="ORF">BDV96DRAFT_144162</name>
</gene>
<feature type="compositionally biased region" description="Polar residues" evidence="1">
    <location>
        <begin position="1"/>
        <end position="14"/>
    </location>
</feature>
<accession>A0A6A5ZTR2</accession>